<organism evidence="2">
    <name type="scientific">uncultured Pseudonocardia sp</name>
    <dbReference type="NCBI Taxonomy" id="211455"/>
    <lineage>
        <taxon>Bacteria</taxon>
        <taxon>Bacillati</taxon>
        <taxon>Actinomycetota</taxon>
        <taxon>Actinomycetes</taxon>
        <taxon>Pseudonocardiales</taxon>
        <taxon>Pseudonocardiaceae</taxon>
        <taxon>Pseudonocardia</taxon>
        <taxon>environmental samples</taxon>
    </lineage>
</organism>
<gene>
    <name evidence="2" type="ORF">AVDCRST_MAG66-3470</name>
</gene>
<feature type="region of interest" description="Disordered" evidence="1">
    <location>
        <begin position="1"/>
        <end position="51"/>
    </location>
</feature>
<dbReference type="EMBL" id="CADCUS010000494">
    <property type="protein sequence ID" value="CAA9433734.1"/>
    <property type="molecule type" value="Genomic_DNA"/>
</dbReference>
<feature type="compositionally biased region" description="Basic and acidic residues" evidence="1">
    <location>
        <begin position="1"/>
        <end position="29"/>
    </location>
</feature>
<name>A0A6J4Q8W5_9PSEU</name>
<protein>
    <submittedName>
        <fullName evidence="2">Uncharacterized protein</fullName>
    </submittedName>
</protein>
<accession>A0A6J4Q8W5</accession>
<dbReference type="AlphaFoldDB" id="A0A6J4Q8W5"/>
<evidence type="ECO:0000256" key="1">
    <source>
        <dbReference type="SAM" id="MobiDB-lite"/>
    </source>
</evidence>
<proteinExistence type="predicted"/>
<evidence type="ECO:0000313" key="2">
    <source>
        <dbReference type="EMBL" id="CAA9433734.1"/>
    </source>
</evidence>
<sequence>MSRAGDPCEERAPAPDGRVGHRGLDRLLVDRSGIPSSSTAAACVRSDAEPA</sequence>
<reference evidence="2" key="1">
    <citation type="submission" date="2020-02" db="EMBL/GenBank/DDBJ databases">
        <authorList>
            <person name="Meier V. D."/>
        </authorList>
    </citation>
    <scope>NUCLEOTIDE SEQUENCE</scope>
    <source>
        <strain evidence="2">AVDCRST_MAG66</strain>
    </source>
</reference>